<dbReference type="EMBL" id="VMNH01000021">
    <property type="protein sequence ID" value="TVO71457.1"/>
    <property type="molecule type" value="Genomic_DNA"/>
</dbReference>
<dbReference type="Pfam" id="PF13511">
    <property type="entry name" value="DUF4124"/>
    <property type="match status" value="1"/>
</dbReference>
<evidence type="ECO:0000259" key="1">
    <source>
        <dbReference type="Pfam" id="PF13511"/>
    </source>
</evidence>
<comment type="caution">
    <text evidence="2">The sequence shown here is derived from an EMBL/GenBank/DDBJ whole genome shotgun (WGS) entry which is preliminary data.</text>
</comment>
<evidence type="ECO:0000313" key="2">
    <source>
        <dbReference type="EMBL" id="TVO71457.1"/>
    </source>
</evidence>
<name>A0A558DYK7_9GAMM</name>
<dbReference type="OrthoDB" id="7068596at2"/>
<organism evidence="2 3">
    <name type="scientific">Sedimenticola selenatireducens</name>
    <dbReference type="NCBI Taxonomy" id="191960"/>
    <lineage>
        <taxon>Bacteria</taxon>
        <taxon>Pseudomonadati</taxon>
        <taxon>Pseudomonadota</taxon>
        <taxon>Gammaproteobacteria</taxon>
        <taxon>Chromatiales</taxon>
        <taxon>Sedimenticolaceae</taxon>
        <taxon>Sedimenticola</taxon>
    </lineage>
</organism>
<evidence type="ECO:0000313" key="3">
    <source>
        <dbReference type="Proteomes" id="UP000316649"/>
    </source>
</evidence>
<gene>
    <name evidence="2" type="ORF">FHP88_14140</name>
</gene>
<dbReference type="AlphaFoldDB" id="A0A558DYK7"/>
<dbReference type="Proteomes" id="UP000316649">
    <property type="component" value="Unassembled WGS sequence"/>
</dbReference>
<proteinExistence type="predicted"/>
<keyword evidence="3" id="KW-1185">Reference proteome</keyword>
<protein>
    <submittedName>
        <fullName evidence="2">DUF4124 domain-containing protein</fullName>
    </submittedName>
</protein>
<feature type="domain" description="DUF4124" evidence="1">
    <location>
        <begin position="19"/>
        <end position="65"/>
    </location>
</feature>
<dbReference type="InterPro" id="IPR025392">
    <property type="entry name" value="DUF4124"/>
</dbReference>
<accession>A0A558DYK7</accession>
<reference evidence="2 3" key="1">
    <citation type="submission" date="2019-07" db="EMBL/GenBank/DDBJ databases">
        <title>The pathways for chlorine oxyanion respiration interact through the shared metabolite chlorate.</title>
        <authorList>
            <person name="Barnum T.P."/>
            <person name="Cheng Y."/>
            <person name="Hill K.A."/>
            <person name="Lucas L.N."/>
            <person name="Carlson H.K."/>
            <person name="Coates J.D."/>
        </authorList>
    </citation>
    <scope>NUCLEOTIDE SEQUENCE [LARGE SCALE GENOMIC DNA]</scope>
    <source>
        <strain evidence="2 3">BK-1</strain>
    </source>
</reference>
<sequence>MIVMNREPLVLIPWLVLCLCLSGYGTAFAAKMYKWVDENGEVHFSQTPPIPNETSVDQDQVQVQTTSGSVLIPMVVEGQPYCGELKLTKPRENRQMSVKTLSEKIKYWNQSLDRSKQALDRYLAPKRKRYSSYNKSSTNKSSTFNEELARYQKPVNEYQCAIEWANKKMDDVRQSEAEYMRDVSKAQKDVDVATAQMHRLCGEEPEEYNEYSKKRERYLAWKKCTRKYGAVVREMQNKLHTVERKQY</sequence>